<dbReference type="GO" id="GO:0016301">
    <property type="term" value="F:kinase activity"/>
    <property type="evidence" value="ECO:0007669"/>
    <property type="project" value="UniProtKB-KW"/>
</dbReference>
<evidence type="ECO:0000313" key="3">
    <source>
        <dbReference type="Proteomes" id="UP000250235"/>
    </source>
</evidence>
<feature type="transmembrane region" description="Helical" evidence="1">
    <location>
        <begin position="15"/>
        <end position="41"/>
    </location>
</feature>
<gene>
    <name evidence="2" type="ORF">F511_40065</name>
</gene>
<evidence type="ECO:0000313" key="2">
    <source>
        <dbReference type="EMBL" id="KZV56738.1"/>
    </source>
</evidence>
<accession>A0A2Z7DH65</accession>
<keyword evidence="2" id="KW-0418">Kinase</keyword>
<keyword evidence="1" id="KW-0812">Transmembrane</keyword>
<keyword evidence="1" id="KW-1133">Transmembrane helix</keyword>
<proteinExistence type="predicted"/>
<organism evidence="2 3">
    <name type="scientific">Dorcoceras hygrometricum</name>
    <dbReference type="NCBI Taxonomy" id="472368"/>
    <lineage>
        <taxon>Eukaryota</taxon>
        <taxon>Viridiplantae</taxon>
        <taxon>Streptophyta</taxon>
        <taxon>Embryophyta</taxon>
        <taxon>Tracheophyta</taxon>
        <taxon>Spermatophyta</taxon>
        <taxon>Magnoliopsida</taxon>
        <taxon>eudicotyledons</taxon>
        <taxon>Gunneridae</taxon>
        <taxon>Pentapetalae</taxon>
        <taxon>asterids</taxon>
        <taxon>lamiids</taxon>
        <taxon>Lamiales</taxon>
        <taxon>Gesneriaceae</taxon>
        <taxon>Didymocarpoideae</taxon>
        <taxon>Trichosporeae</taxon>
        <taxon>Loxocarpinae</taxon>
        <taxon>Dorcoceras</taxon>
    </lineage>
</organism>
<keyword evidence="1" id="KW-0472">Membrane</keyword>
<keyword evidence="2" id="KW-0675">Receptor</keyword>
<evidence type="ECO:0000256" key="1">
    <source>
        <dbReference type="SAM" id="Phobius"/>
    </source>
</evidence>
<keyword evidence="2" id="KW-0808">Transferase</keyword>
<reference evidence="2 3" key="1">
    <citation type="journal article" date="2015" name="Proc. Natl. Acad. Sci. U.S.A.">
        <title>The resurrection genome of Boea hygrometrica: A blueprint for survival of dehydration.</title>
        <authorList>
            <person name="Xiao L."/>
            <person name="Yang G."/>
            <person name="Zhang L."/>
            <person name="Yang X."/>
            <person name="Zhao S."/>
            <person name="Ji Z."/>
            <person name="Zhou Q."/>
            <person name="Hu M."/>
            <person name="Wang Y."/>
            <person name="Chen M."/>
            <person name="Xu Y."/>
            <person name="Jin H."/>
            <person name="Xiao X."/>
            <person name="Hu G."/>
            <person name="Bao F."/>
            <person name="Hu Y."/>
            <person name="Wan P."/>
            <person name="Li L."/>
            <person name="Deng X."/>
            <person name="Kuang T."/>
            <person name="Xiang C."/>
            <person name="Zhu J.K."/>
            <person name="Oliver M.J."/>
            <person name="He Y."/>
        </authorList>
    </citation>
    <scope>NUCLEOTIDE SEQUENCE [LARGE SCALE GENOMIC DNA]</scope>
    <source>
        <strain evidence="3">cv. XS01</strain>
    </source>
</reference>
<sequence>MHCSSADAFHSDNSAVALLVFQVLFISAGISLATGTIHLYTRVSAFLAADRLAYSLRLIDALTTSFL</sequence>
<protein>
    <submittedName>
        <fullName evidence="2">Wall-associated receptor kinase-like 16</fullName>
    </submittedName>
</protein>
<dbReference type="EMBL" id="KQ987824">
    <property type="protein sequence ID" value="KZV56738.1"/>
    <property type="molecule type" value="Genomic_DNA"/>
</dbReference>
<dbReference type="AlphaFoldDB" id="A0A2Z7DH65"/>
<dbReference type="Proteomes" id="UP000250235">
    <property type="component" value="Unassembled WGS sequence"/>
</dbReference>
<keyword evidence="3" id="KW-1185">Reference proteome</keyword>
<name>A0A2Z7DH65_9LAMI</name>